<dbReference type="OrthoDB" id="515900at2759"/>
<keyword evidence="3" id="KW-0238">DNA-binding</keyword>
<dbReference type="PROSITE" id="PS51032">
    <property type="entry name" value="AP2_ERF"/>
    <property type="match status" value="2"/>
</dbReference>
<dbReference type="InterPro" id="IPR001471">
    <property type="entry name" value="AP2/ERF_dom"/>
</dbReference>
<dbReference type="InterPro" id="IPR016177">
    <property type="entry name" value="DNA-bd_dom_sf"/>
</dbReference>
<dbReference type="GO" id="GO:0003677">
    <property type="term" value="F:DNA binding"/>
    <property type="evidence" value="ECO:0007669"/>
    <property type="project" value="UniProtKB-KW"/>
</dbReference>
<dbReference type="Proteomes" id="UP000239649">
    <property type="component" value="Unassembled WGS sequence"/>
</dbReference>
<dbReference type="SMART" id="SM00380">
    <property type="entry name" value="AP2"/>
    <property type="match status" value="2"/>
</dbReference>
<evidence type="ECO:0000256" key="6">
    <source>
        <dbReference type="SAM" id="MobiDB-lite"/>
    </source>
</evidence>
<reference evidence="8 9" key="1">
    <citation type="journal article" date="2018" name="Plant J.">
        <title>Genome sequences of Chlorella sorokiniana UTEX 1602 and Micractinium conductrix SAG 241.80: implications to maltose excretion by a green alga.</title>
        <authorList>
            <person name="Arriola M.B."/>
            <person name="Velmurugan N."/>
            <person name="Zhang Y."/>
            <person name="Plunkett M.H."/>
            <person name="Hondzo H."/>
            <person name="Barney B.M."/>
        </authorList>
    </citation>
    <scope>NUCLEOTIDE SEQUENCE [LARGE SCALE GENOMIC DNA]</scope>
    <source>
        <strain evidence="8 9">SAG 241.80</strain>
    </source>
</reference>
<dbReference type="AlphaFoldDB" id="A0A2P6VQM3"/>
<dbReference type="PANTHER" id="PTHR31677:SF75">
    <property type="entry name" value="ETHYLENE-RESPONSIVE TRANSCRIPTION FACTOR ERF084"/>
    <property type="match status" value="1"/>
</dbReference>
<keyword evidence="4" id="KW-0804">Transcription</keyword>
<feature type="compositionally biased region" description="Gly residues" evidence="6">
    <location>
        <begin position="148"/>
        <end position="158"/>
    </location>
</feature>
<name>A0A2P6VQM3_9CHLO</name>
<dbReference type="InterPro" id="IPR036955">
    <property type="entry name" value="AP2/ERF_dom_sf"/>
</dbReference>
<dbReference type="CDD" id="cd00018">
    <property type="entry name" value="AP2"/>
    <property type="match status" value="1"/>
</dbReference>
<dbReference type="STRING" id="554055.A0A2P6VQM3"/>
<protein>
    <submittedName>
        <fullName evidence="8">AP2-like ethylene-responsive transcription factor AIL5</fullName>
    </submittedName>
</protein>
<sequence length="495" mass="50230">MQEKLSAGVGSPGAAAAAPSPSPTAAAAASPSPATAAAAAGGSSAPLGGRTSASGGGPSTYRGVVWHRSTNKWEARIYEGGKQRFLGYFTSEDEAARAYDQQAARHHGRRKKLNFPEEHQAGARSLGGGSRCAAAASPLTLPSSGGSPPCGGGSGGQRNGRWQRRHRALWLNQEAAAPAKPFRVGGTLSAAEAVAAARRGESPAPPPTTGVSAQHRVCGSNRGVSAYNGVSWDKRKHRWFSQIQQHGKRHFLGYYDSEEGAARAYDRAAVRLYGPQAQLNLPQLLEAELAAAGGPQQQQQQQQQQSPPLQQAQSQQAPEHAALLAQLQMAQLQMAQLQHGAAQQAPGGMPAEVPAARQSHSSAAAVAAAEQLQQLQALLPGLGGSLLPMPAAAQHGTAPRGSELAPAAAAGGPGLAGHKREAQGGEARVASGDAAEFLSLVAKRARLLEDAATAALAGLPTCGGVAPPAAPSAAAPATASPAAARPAASSPLPYP</sequence>
<keyword evidence="2" id="KW-0805">Transcription regulation</keyword>
<dbReference type="GO" id="GO:0003700">
    <property type="term" value="F:DNA-binding transcription factor activity"/>
    <property type="evidence" value="ECO:0007669"/>
    <property type="project" value="InterPro"/>
</dbReference>
<accession>A0A2P6VQM3</accession>
<proteinExistence type="predicted"/>
<evidence type="ECO:0000256" key="5">
    <source>
        <dbReference type="ARBA" id="ARBA00023242"/>
    </source>
</evidence>
<comment type="subcellular location">
    <subcellularLocation>
        <location evidence="1">Nucleus</location>
    </subcellularLocation>
</comment>
<dbReference type="EMBL" id="LHPF02000001">
    <property type="protein sequence ID" value="PSC76367.1"/>
    <property type="molecule type" value="Genomic_DNA"/>
</dbReference>
<feature type="region of interest" description="Disordered" evidence="6">
    <location>
        <begin position="291"/>
        <end position="318"/>
    </location>
</feature>
<evidence type="ECO:0000256" key="4">
    <source>
        <dbReference type="ARBA" id="ARBA00023163"/>
    </source>
</evidence>
<evidence type="ECO:0000313" key="9">
    <source>
        <dbReference type="Proteomes" id="UP000239649"/>
    </source>
</evidence>
<feature type="region of interest" description="Disordered" evidence="6">
    <location>
        <begin position="393"/>
        <end position="428"/>
    </location>
</feature>
<dbReference type="Pfam" id="PF00847">
    <property type="entry name" value="AP2"/>
    <property type="match status" value="1"/>
</dbReference>
<evidence type="ECO:0000256" key="1">
    <source>
        <dbReference type="ARBA" id="ARBA00004123"/>
    </source>
</evidence>
<evidence type="ECO:0000313" key="8">
    <source>
        <dbReference type="EMBL" id="PSC76367.1"/>
    </source>
</evidence>
<feature type="domain" description="AP2/ERF" evidence="7">
    <location>
        <begin position="60"/>
        <end position="116"/>
    </location>
</feature>
<dbReference type="GO" id="GO:0005634">
    <property type="term" value="C:nucleus"/>
    <property type="evidence" value="ECO:0007669"/>
    <property type="project" value="UniProtKB-SubCell"/>
</dbReference>
<dbReference type="SUPFAM" id="SSF54171">
    <property type="entry name" value="DNA-binding domain"/>
    <property type="match status" value="2"/>
</dbReference>
<evidence type="ECO:0000256" key="3">
    <source>
        <dbReference type="ARBA" id="ARBA00023125"/>
    </source>
</evidence>
<comment type="caution">
    <text evidence="8">The sequence shown here is derived from an EMBL/GenBank/DDBJ whole genome shotgun (WGS) entry which is preliminary data.</text>
</comment>
<dbReference type="Gene3D" id="3.30.730.10">
    <property type="entry name" value="AP2/ERF domain"/>
    <property type="match status" value="2"/>
</dbReference>
<dbReference type="PANTHER" id="PTHR31677">
    <property type="entry name" value="AP2 DOMAIN CLASS TRANSCRIPTION FACTOR"/>
    <property type="match status" value="1"/>
</dbReference>
<feature type="domain" description="AP2/ERF" evidence="7">
    <location>
        <begin position="226"/>
        <end position="282"/>
    </location>
</feature>
<evidence type="ECO:0000259" key="7">
    <source>
        <dbReference type="PROSITE" id="PS51032"/>
    </source>
</evidence>
<feature type="region of interest" description="Disordered" evidence="6">
    <location>
        <begin position="1"/>
        <end position="65"/>
    </location>
</feature>
<feature type="compositionally biased region" description="Low complexity" evidence="6">
    <location>
        <begin position="1"/>
        <end position="49"/>
    </location>
</feature>
<organism evidence="8 9">
    <name type="scientific">Micractinium conductrix</name>
    <dbReference type="NCBI Taxonomy" id="554055"/>
    <lineage>
        <taxon>Eukaryota</taxon>
        <taxon>Viridiplantae</taxon>
        <taxon>Chlorophyta</taxon>
        <taxon>core chlorophytes</taxon>
        <taxon>Trebouxiophyceae</taxon>
        <taxon>Chlorellales</taxon>
        <taxon>Chlorellaceae</taxon>
        <taxon>Chlorella clade</taxon>
        <taxon>Micractinium</taxon>
    </lineage>
</organism>
<gene>
    <name evidence="8" type="primary">g851</name>
    <name evidence="8" type="ORF">C2E20_0851</name>
</gene>
<keyword evidence="9" id="KW-1185">Reference proteome</keyword>
<evidence type="ECO:0000256" key="2">
    <source>
        <dbReference type="ARBA" id="ARBA00023015"/>
    </source>
</evidence>
<keyword evidence="5" id="KW-0539">Nucleus</keyword>
<feature type="region of interest" description="Disordered" evidence="6">
    <location>
        <begin position="137"/>
        <end position="161"/>
    </location>
</feature>
<feature type="region of interest" description="Disordered" evidence="6">
    <location>
        <begin position="465"/>
        <end position="495"/>
    </location>
</feature>
<feature type="compositionally biased region" description="Low complexity" evidence="6">
    <location>
        <begin position="471"/>
        <end position="495"/>
    </location>
</feature>